<organism evidence="4 5">
    <name type="scientific">Myxococcus llanfairpwllgwyngyllgogerychwyrndrobwllllantysiliogogogochensis</name>
    <dbReference type="NCBI Taxonomy" id="2590453"/>
    <lineage>
        <taxon>Bacteria</taxon>
        <taxon>Pseudomonadati</taxon>
        <taxon>Myxococcota</taxon>
        <taxon>Myxococcia</taxon>
        <taxon>Myxococcales</taxon>
        <taxon>Cystobacterineae</taxon>
        <taxon>Myxococcaceae</taxon>
        <taxon>Myxococcus</taxon>
    </lineage>
</organism>
<keyword evidence="1" id="KW-1133">Transmembrane helix</keyword>
<dbReference type="Gene3D" id="3.30.565.10">
    <property type="entry name" value="Histidine kinase-like ATPase, C-terminal domain"/>
    <property type="match status" value="1"/>
</dbReference>
<dbReference type="GO" id="GO:0016020">
    <property type="term" value="C:membrane"/>
    <property type="evidence" value="ECO:0007669"/>
    <property type="project" value="InterPro"/>
</dbReference>
<dbReference type="AlphaFoldDB" id="A0A540WU59"/>
<name>A0A540WU59_9BACT</name>
<feature type="domain" description="Histidine kinase/HSP90-like ATPase" evidence="2">
    <location>
        <begin position="251"/>
        <end position="327"/>
    </location>
</feature>
<keyword evidence="5" id="KW-1185">Reference proteome</keyword>
<feature type="transmembrane region" description="Helical" evidence="1">
    <location>
        <begin position="12"/>
        <end position="30"/>
    </location>
</feature>
<dbReference type="RefSeq" id="WP_141645708.1">
    <property type="nucleotide sequence ID" value="NZ_VIFM01000134.1"/>
</dbReference>
<keyword evidence="1" id="KW-0812">Transmembrane</keyword>
<sequence length="350" mass="39467">MRLGARFWKVQLWGWGAYALAGYVLSIPNLEHGGTKEHLFVIGLKLVRSLLGLGISLTMARVLSRLWARRAPAWVLGTVGLTLSSLLAVVWLGLLRWSFGLVPVFHPAFTHDALNCTIVLLAWSALFLGNAYRLDLEAERERALRALSLATEARWQMLRYQVNPHFLFNALNSIRALVDEEPGRARQMITELADFFRYSLLETREREVPLGEELRAIRSYLEIQRIRFEERLRVTFEVGPGAEEARLPGFLIHPLVENAVKHGLDSQKGPLELRIRASRQGDTLEVEVANTGSWREPTSRPESTGTGTGLANVRERLEHAYPGRHRFTVGADGGWVRASLHVELARREAA</sequence>
<dbReference type="Proteomes" id="UP000315369">
    <property type="component" value="Unassembled WGS sequence"/>
</dbReference>
<dbReference type="PANTHER" id="PTHR34220:SF7">
    <property type="entry name" value="SENSOR HISTIDINE KINASE YPDA"/>
    <property type="match status" value="1"/>
</dbReference>
<dbReference type="SUPFAM" id="SSF55874">
    <property type="entry name" value="ATPase domain of HSP90 chaperone/DNA topoisomerase II/histidine kinase"/>
    <property type="match status" value="1"/>
</dbReference>
<feature type="transmembrane region" description="Helical" evidence="1">
    <location>
        <begin position="42"/>
        <end position="62"/>
    </location>
</feature>
<evidence type="ECO:0000259" key="2">
    <source>
        <dbReference type="Pfam" id="PF02518"/>
    </source>
</evidence>
<dbReference type="Pfam" id="PF02518">
    <property type="entry name" value="HATPase_c"/>
    <property type="match status" value="1"/>
</dbReference>
<keyword evidence="4" id="KW-0418">Kinase</keyword>
<dbReference type="OrthoDB" id="2514702at2"/>
<dbReference type="InterPro" id="IPR010559">
    <property type="entry name" value="Sig_transdc_His_kin_internal"/>
</dbReference>
<dbReference type="InterPro" id="IPR036890">
    <property type="entry name" value="HATPase_C_sf"/>
</dbReference>
<keyword evidence="4" id="KW-0808">Transferase</keyword>
<protein>
    <submittedName>
        <fullName evidence="4">Histidine kinase</fullName>
    </submittedName>
</protein>
<feature type="domain" description="Signal transduction histidine kinase internal region" evidence="3">
    <location>
        <begin position="154"/>
        <end position="232"/>
    </location>
</feature>
<evidence type="ECO:0000313" key="5">
    <source>
        <dbReference type="Proteomes" id="UP000315369"/>
    </source>
</evidence>
<reference evidence="4 5" key="1">
    <citation type="submission" date="2019-06" db="EMBL/GenBank/DDBJ databases">
        <authorList>
            <person name="Livingstone P."/>
            <person name="Whitworth D."/>
        </authorList>
    </citation>
    <scope>NUCLEOTIDE SEQUENCE [LARGE SCALE GENOMIC DNA]</scope>
    <source>
        <strain evidence="4 5">AM401</strain>
    </source>
</reference>
<gene>
    <name evidence="4" type="ORF">FJV41_28420</name>
</gene>
<comment type="caution">
    <text evidence="4">The sequence shown here is derived from an EMBL/GenBank/DDBJ whole genome shotgun (WGS) entry which is preliminary data.</text>
</comment>
<evidence type="ECO:0000259" key="3">
    <source>
        <dbReference type="Pfam" id="PF06580"/>
    </source>
</evidence>
<evidence type="ECO:0000313" key="4">
    <source>
        <dbReference type="EMBL" id="TQF12551.1"/>
    </source>
</evidence>
<keyword evidence="1" id="KW-0472">Membrane</keyword>
<dbReference type="GO" id="GO:0000155">
    <property type="term" value="F:phosphorelay sensor kinase activity"/>
    <property type="evidence" value="ECO:0007669"/>
    <property type="project" value="InterPro"/>
</dbReference>
<dbReference type="InterPro" id="IPR050640">
    <property type="entry name" value="Bact_2-comp_sensor_kinase"/>
</dbReference>
<proteinExistence type="predicted"/>
<evidence type="ECO:0000256" key="1">
    <source>
        <dbReference type="SAM" id="Phobius"/>
    </source>
</evidence>
<accession>A0A540WU59</accession>
<feature type="transmembrane region" description="Helical" evidence="1">
    <location>
        <begin position="114"/>
        <end position="132"/>
    </location>
</feature>
<dbReference type="EMBL" id="VIFM01000134">
    <property type="protein sequence ID" value="TQF12551.1"/>
    <property type="molecule type" value="Genomic_DNA"/>
</dbReference>
<dbReference type="Pfam" id="PF06580">
    <property type="entry name" value="His_kinase"/>
    <property type="match status" value="1"/>
</dbReference>
<dbReference type="PANTHER" id="PTHR34220">
    <property type="entry name" value="SENSOR HISTIDINE KINASE YPDA"/>
    <property type="match status" value="1"/>
</dbReference>
<feature type="transmembrane region" description="Helical" evidence="1">
    <location>
        <begin position="74"/>
        <end position="94"/>
    </location>
</feature>
<dbReference type="InterPro" id="IPR003594">
    <property type="entry name" value="HATPase_dom"/>
</dbReference>